<dbReference type="Pfam" id="PF10722">
    <property type="entry name" value="YbjN"/>
    <property type="match status" value="1"/>
</dbReference>
<dbReference type="Proteomes" id="UP001161064">
    <property type="component" value="Unassembled WGS sequence"/>
</dbReference>
<protein>
    <submittedName>
        <fullName evidence="1">Uncharacterized protein</fullName>
    </submittedName>
</protein>
<reference evidence="1" key="1">
    <citation type="submission" date="2021-05" db="EMBL/GenBank/DDBJ databases">
        <authorList>
            <person name="Tanabe Y."/>
        </authorList>
    </citation>
    <scope>NUCLEOTIDE SEQUENCE</scope>
    <source>
        <strain evidence="1">BOTRYCO-1</strain>
    </source>
</reference>
<keyword evidence="2" id="KW-1185">Reference proteome</keyword>
<sequence length="169" mass="18938">MDRQFRLHEEDIFDDADTLDTVEAVLTSDSKAYERLDEEIHFAASMTYCDLHGLFLAREDVPSLALSLMFDLKTPRMRRGDMANLLVLLNEALWLGHFELSSEENALSWRAVLPLIGRVTPEPSEVAAILAAGIEACERYYPAFNFLLWAGKSPEEAAQAVLFETAGEA</sequence>
<proteinExistence type="predicted"/>
<dbReference type="InterPro" id="IPR019660">
    <property type="entry name" value="Put_sensory_transdc_reg_YbjN"/>
</dbReference>
<gene>
    <name evidence="1" type="ORF">PsB1_1659</name>
</gene>
<evidence type="ECO:0000313" key="2">
    <source>
        <dbReference type="Proteomes" id="UP001161064"/>
    </source>
</evidence>
<accession>A0ABQ4PX53</accession>
<organism evidence="1 2">
    <name type="scientific">Candidatus Phycosocius spiralis</name>
    <dbReference type="NCBI Taxonomy" id="2815099"/>
    <lineage>
        <taxon>Bacteria</taxon>
        <taxon>Pseudomonadati</taxon>
        <taxon>Pseudomonadota</taxon>
        <taxon>Alphaproteobacteria</taxon>
        <taxon>Caulobacterales</taxon>
        <taxon>Caulobacterales incertae sedis</taxon>
        <taxon>Candidatus Phycosocius</taxon>
    </lineage>
</organism>
<dbReference type="CDD" id="cd17033">
    <property type="entry name" value="DR1245-like"/>
    <property type="match status" value="1"/>
</dbReference>
<evidence type="ECO:0000313" key="1">
    <source>
        <dbReference type="EMBL" id="GIU67505.1"/>
    </source>
</evidence>
<comment type="caution">
    <text evidence="1">The sequence shown here is derived from an EMBL/GenBank/DDBJ whole genome shotgun (WGS) entry which is preliminary data.</text>
</comment>
<dbReference type="RefSeq" id="WP_284360431.1">
    <property type="nucleotide sequence ID" value="NZ_BPFZ01000010.1"/>
</dbReference>
<name>A0ABQ4PX53_9PROT</name>
<reference evidence="1" key="2">
    <citation type="journal article" date="2023" name="ISME Commun">
        <title>Characterization of a bloom-associated alphaproteobacterial lineage, 'Candidatus Phycosocius': insights into freshwater algal-bacterial interactions.</title>
        <authorList>
            <person name="Tanabe Y."/>
            <person name="Yamaguchi H."/>
            <person name="Yoshida M."/>
            <person name="Kai A."/>
            <person name="Okazaki Y."/>
        </authorList>
    </citation>
    <scope>NUCLEOTIDE SEQUENCE</scope>
    <source>
        <strain evidence="1">BOTRYCO-1</strain>
    </source>
</reference>
<dbReference type="EMBL" id="BPFZ01000010">
    <property type="protein sequence ID" value="GIU67505.1"/>
    <property type="molecule type" value="Genomic_DNA"/>
</dbReference>